<dbReference type="RefSeq" id="WP_144250262.1">
    <property type="nucleotide sequence ID" value="NZ_VLPK01000005.1"/>
</dbReference>
<accession>A0A556MBB7</accession>
<reference evidence="1 2" key="1">
    <citation type="submission" date="2019-07" db="EMBL/GenBank/DDBJ databases">
        <authorList>
            <person name="Huq M.A."/>
        </authorList>
    </citation>
    <scope>NUCLEOTIDE SEQUENCE [LARGE SCALE GENOMIC DNA]</scope>
    <source>
        <strain evidence="1 2">MAH-19</strain>
    </source>
</reference>
<evidence type="ECO:0000313" key="2">
    <source>
        <dbReference type="Proteomes" id="UP000318733"/>
    </source>
</evidence>
<keyword evidence="2" id="KW-1185">Reference proteome</keyword>
<comment type="caution">
    <text evidence="1">The sequence shown here is derived from an EMBL/GenBank/DDBJ whole genome shotgun (WGS) entry which is preliminary data.</text>
</comment>
<dbReference type="EMBL" id="VLPK01000005">
    <property type="protein sequence ID" value="TSJ37227.1"/>
    <property type="molecule type" value="Genomic_DNA"/>
</dbReference>
<evidence type="ECO:0000313" key="1">
    <source>
        <dbReference type="EMBL" id="TSJ37227.1"/>
    </source>
</evidence>
<protein>
    <submittedName>
        <fullName evidence="1">Uncharacterized protein</fullName>
    </submittedName>
</protein>
<dbReference type="Proteomes" id="UP000318733">
    <property type="component" value="Unassembled WGS sequence"/>
</dbReference>
<organism evidence="1 2">
    <name type="scientific">Mucilaginibacter corticis</name>
    <dbReference type="NCBI Taxonomy" id="2597670"/>
    <lineage>
        <taxon>Bacteria</taxon>
        <taxon>Pseudomonadati</taxon>
        <taxon>Bacteroidota</taxon>
        <taxon>Sphingobacteriia</taxon>
        <taxon>Sphingobacteriales</taxon>
        <taxon>Sphingobacteriaceae</taxon>
        <taxon>Mucilaginibacter</taxon>
    </lineage>
</organism>
<dbReference type="AlphaFoldDB" id="A0A556MBB7"/>
<gene>
    <name evidence="1" type="ORF">FO440_20910</name>
</gene>
<proteinExistence type="predicted"/>
<name>A0A556MBB7_9SPHI</name>
<sequence length="121" mass="13937">MIRYENQRELIATLYRSFLDIVSDKGIYPLSGSGIDVIHLLENSVMTAVARGEVPMKNYDILDHNGSLAKLQELQDNIILLAKQMAADAIEQRVFELHEWSLDKARRKLCPLYPFFREPCN</sequence>